<organism evidence="1 2">
    <name type="scientific">Candidatus Filomicrobium marinum</name>
    <dbReference type="NCBI Taxonomy" id="1608628"/>
    <lineage>
        <taxon>Bacteria</taxon>
        <taxon>Pseudomonadati</taxon>
        <taxon>Pseudomonadota</taxon>
        <taxon>Alphaproteobacteria</taxon>
        <taxon>Hyphomicrobiales</taxon>
        <taxon>Hyphomicrobiaceae</taxon>
        <taxon>Filomicrobium</taxon>
    </lineage>
</organism>
<name>A0A0D6JKX6_9HYPH</name>
<dbReference type="KEGG" id="fiy:BN1229_v1_4057"/>
<evidence type="ECO:0000313" key="2">
    <source>
        <dbReference type="Proteomes" id="UP000033187"/>
    </source>
</evidence>
<dbReference type="AlphaFoldDB" id="A0A0D6JKX6"/>
<dbReference type="Pfam" id="PF14022">
    <property type="entry name" value="DUF4238"/>
    <property type="match status" value="1"/>
</dbReference>
<evidence type="ECO:0008006" key="3">
    <source>
        <dbReference type="Google" id="ProtNLM"/>
    </source>
</evidence>
<keyword evidence="2" id="KW-1185">Reference proteome</keyword>
<sequence>MREDDVMGKQVTRRCHWVAQSYLKAFAADDKGHRIWRFSKNEGEPELKRIDKVAVKFHLYAPMGACGKRDDALEKKLADLEGFFGDPTWKAVCSDFPDFSWEPLRKMVALLAAVTWLRTPRQFEFWRAMHQQFVDFFTQHNTLPDFGHISGRRIELDHSSWPAFRDATEEDMKKAWNDRVGQAAGTAEMFLKMRWSILVSETPVFITSDNPVLVGDTLGHYGGLKHPDAMVTFPLSPTRVLMMDNRHNEPDAQFYPLKNLAAATNMLIWRNAIEHMFSPRHPDKVGAEMIADAERMGPA</sequence>
<gene>
    <name evidence="1" type="ORF">YBN1229_v1_4057</name>
</gene>
<dbReference type="Proteomes" id="UP000033187">
    <property type="component" value="Chromosome 1"/>
</dbReference>
<dbReference type="KEGG" id="fil:BN1229_v1_4071"/>
<reference evidence="2" key="1">
    <citation type="submission" date="2015-02" db="EMBL/GenBank/DDBJ databases">
        <authorList>
            <person name="Chooi Y.-H."/>
        </authorList>
    </citation>
    <scope>NUCLEOTIDE SEQUENCE [LARGE SCALE GENOMIC DNA]</scope>
    <source>
        <strain evidence="2">strain Y</strain>
    </source>
</reference>
<protein>
    <recommendedName>
        <fullName evidence="3">DUF4238 domain-containing protein</fullName>
    </recommendedName>
</protein>
<accession>A0A0D6JKX6</accession>
<evidence type="ECO:0000313" key="1">
    <source>
        <dbReference type="EMBL" id="CPR22624.1"/>
    </source>
</evidence>
<dbReference type="InterPro" id="IPR025332">
    <property type="entry name" value="DUF4238"/>
</dbReference>
<dbReference type="EMBL" id="LN829119">
    <property type="protein sequence ID" value="CPR22624.1"/>
    <property type="molecule type" value="Genomic_DNA"/>
</dbReference>
<proteinExistence type="predicted"/>